<sequence length="331" mass="38608">MLKPRIGIGFRKWLYTISETTGFSTIDFNKIFNTNFITMKSFIGKKIRSVISSFPNRKESEFTKRIRRRHKIFWEAPNAEVIRNTHMSASDPIEKWMDVENWQRKLSNKHNSREFAKMHGCRVAELYWRGRNVKDIPFDKLPEHYVIRPTIGYSCGMVFVMQKGVNLLDKKPYGIQELQAEMSRAVEENPYLEFLVEEFVRTEKGEYNLPDDYKIYTFNGEIASIRLINRVGVRKGFFGTYDADWNEIEIDNTSYPAGSYQEPPACLEEMVACAKRLSKAYGIFVRIDFYATDKGAVFGEFTPTPTMGYGYTTNASKKYEAYWDKYCAGMI</sequence>
<dbReference type="InterPro" id="IPR029465">
    <property type="entry name" value="ATPgrasp_TupA"/>
</dbReference>
<organism evidence="1 2">
    <name type="scientific">Pontibacter arcticus</name>
    <dbReference type="NCBI Taxonomy" id="2080288"/>
    <lineage>
        <taxon>Bacteria</taxon>
        <taxon>Pseudomonadati</taxon>
        <taxon>Bacteroidota</taxon>
        <taxon>Cytophagia</taxon>
        <taxon>Cytophagales</taxon>
        <taxon>Hymenobacteraceae</taxon>
        <taxon>Pontibacter</taxon>
    </lineage>
</organism>
<protein>
    <recommendedName>
        <fullName evidence="3">TupA-like ATPgrasp</fullName>
    </recommendedName>
</protein>
<comment type="caution">
    <text evidence="1">The sequence shown here is derived from an EMBL/GenBank/DDBJ whole genome shotgun (WGS) entry which is preliminary data.</text>
</comment>
<dbReference type="OrthoDB" id="9791827at2"/>
<dbReference type="Proteomes" id="UP000251692">
    <property type="component" value="Unassembled WGS sequence"/>
</dbReference>
<gene>
    <name evidence="1" type="ORF">DP923_02795</name>
</gene>
<dbReference type="Pfam" id="PF14305">
    <property type="entry name" value="ATPgrasp_TupA"/>
    <property type="match status" value="1"/>
</dbReference>
<dbReference type="EMBL" id="QMDV01000001">
    <property type="protein sequence ID" value="RAU84003.1"/>
    <property type="molecule type" value="Genomic_DNA"/>
</dbReference>
<evidence type="ECO:0000313" key="2">
    <source>
        <dbReference type="Proteomes" id="UP000251692"/>
    </source>
</evidence>
<evidence type="ECO:0008006" key="3">
    <source>
        <dbReference type="Google" id="ProtNLM"/>
    </source>
</evidence>
<name>A0A364RIA4_9BACT</name>
<dbReference type="AlphaFoldDB" id="A0A364RIA4"/>
<dbReference type="SUPFAM" id="SSF56059">
    <property type="entry name" value="Glutathione synthetase ATP-binding domain-like"/>
    <property type="match status" value="1"/>
</dbReference>
<reference evidence="1 2" key="2">
    <citation type="submission" date="2018-07" db="EMBL/GenBank/DDBJ databases">
        <title>Pontibacter sp. 2b14 genomic sequence and assembly.</title>
        <authorList>
            <person name="Du Z.-J."/>
        </authorList>
    </citation>
    <scope>NUCLEOTIDE SEQUENCE [LARGE SCALE GENOMIC DNA]</scope>
    <source>
        <strain evidence="1 2">2b14</strain>
    </source>
</reference>
<proteinExistence type="predicted"/>
<keyword evidence="2" id="KW-1185">Reference proteome</keyword>
<accession>A0A364RIA4</accession>
<evidence type="ECO:0000313" key="1">
    <source>
        <dbReference type="EMBL" id="RAU84003.1"/>
    </source>
</evidence>
<reference evidence="1 2" key="1">
    <citation type="submission" date="2018-06" db="EMBL/GenBank/DDBJ databases">
        <authorList>
            <person name="Liu Z.-W."/>
        </authorList>
    </citation>
    <scope>NUCLEOTIDE SEQUENCE [LARGE SCALE GENOMIC DNA]</scope>
    <source>
        <strain evidence="1 2">2b14</strain>
    </source>
</reference>